<comment type="catalytic activity">
    <reaction evidence="6">
        <text>alpha-D-glucose 6-phosphate = beta-D-fructose 6-phosphate</text>
        <dbReference type="Rhea" id="RHEA:11816"/>
        <dbReference type="ChEBI" id="CHEBI:57634"/>
        <dbReference type="ChEBI" id="CHEBI:58225"/>
        <dbReference type="EC" id="5.3.1.9"/>
    </reaction>
</comment>
<evidence type="ECO:0000259" key="7">
    <source>
        <dbReference type="Pfam" id="PF06560"/>
    </source>
</evidence>
<evidence type="ECO:0000256" key="4">
    <source>
        <dbReference type="ARBA" id="ARBA00022432"/>
    </source>
</evidence>
<name>A0A2L2XDN5_9FIRM</name>
<dbReference type="GO" id="GO:0006094">
    <property type="term" value="P:gluconeogenesis"/>
    <property type="evidence" value="ECO:0007669"/>
    <property type="project" value="UniProtKB-KW"/>
</dbReference>
<keyword evidence="8" id="KW-0413">Isomerase</keyword>
<evidence type="ECO:0000256" key="2">
    <source>
        <dbReference type="ARBA" id="ARBA00006542"/>
    </source>
</evidence>
<dbReference type="UniPathway" id="UPA00109">
    <property type="reaction ID" value="UER00181"/>
</dbReference>
<dbReference type="SUPFAM" id="SSF51182">
    <property type="entry name" value="RmlC-like cupins"/>
    <property type="match status" value="1"/>
</dbReference>
<comment type="caution">
    <text evidence="8">The sequence shown here is derived from an EMBL/GenBank/DDBJ whole genome shotgun (WGS) entry which is preliminary data.</text>
</comment>
<accession>A0A2L2XDN5</accession>
<comment type="pathway">
    <text evidence="1">Carbohydrate degradation; glycolysis; D-glyceraldehyde 3-phosphate and glycerone phosphate from D-glucose: step 2/4.</text>
</comment>
<evidence type="ECO:0000313" key="9">
    <source>
        <dbReference type="Proteomes" id="UP000239549"/>
    </source>
</evidence>
<dbReference type="InterPro" id="IPR011051">
    <property type="entry name" value="RmlC_Cupin_sf"/>
</dbReference>
<protein>
    <recommendedName>
        <fullName evidence="3">glucose-6-phosphate isomerase</fullName>
        <ecNumber evidence="3">5.3.1.9</ecNumber>
    </recommendedName>
</protein>
<dbReference type="GO" id="GO:0005737">
    <property type="term" value="C:cytoplasm"/>
    <property type="evidence" value="ECO:0007669"/>
    <property type="project" value="InterPro"/>
</dbReference>
<gene>
    <name evidence="8" type="ORF">DCCM_3382</name>
</gene>
<keyword evidence="5" id="KW-0324">Glycolysis</keyword>
<keyword evidence="4" id="KW-0312">Gluconeogenesis</keyword>
<dbReference type="Gene3D" id="2.60.120.10">
    <property type="entry name" value="Jelly Rolls"/>
    <property type="match status" value="1"/>
</dbReference>
<dbReference type="InterPro" id="IPR010551">
    <property type="entry name" value="G6P_isomerase_prok"/>
</dbReference>
<evidence type="ECO:0000256" key="6">
    <source>
        <dbReference type="ARBA" id="ARBA00029321"/>
    </source>
</evidence>
<dbReference type="RefSeq" id="WP_104372549.1">
    <property type="nucleotide sequence ID" value="NZ_BFAV01000130.1"/>
</dbReference>
<sequence length="186" mass="20887">MTKLTFPFKVDIDFATGHVTAPAKVLTRRLSDLQGLFMDSAAYEQMLSRENPVLYDVYEIQVPEEAGHLASCTTVIYPGKVGKEYFFTKGHFHTIEETAEIYTCLRGEGYLLMMTRDGRSRAIKMTPGVSAYIPPYWAHRTLNCGGEPFVFYGVWPADAGHDYAAILDKGFKQRVMEVDGKPAVTE</sequence>
<evidence type="ECO:0000313" key="8">
    <source>
        <dbReference type="EMBL" id="GBF34270.1"/>
    </source>
</evidence>
<proteinExistence type="inferred from homology"/>
<keyword evidence="9" id="KW-1185">Reference proteome</keyword>
<dbReference type="InterPro" id="IPR014710">
    <property type="entry name" value="RmlC-like_jellyroll"/>
</dbReference>
<evidence type="ECO:0000256" key="3">
    <source>
        <dbReference type="ARBA" id="ARBA00011952"/>
    </source>
</evidence>
<evidence type="ECO:0000256" key="5">
    <source>
        <dbReference type="ARBA" id="ARBA00023152"/>
    </source>
</evidence>
<dbReference type="GO" id="GO:0004347">
    <property type="term" value="F:glucose-6-phosphate isomerase activity"/>
    <property type="evidence" value="ECO:0007669"/>
    <property type="project" value="UniProtKB-EC"/>
</dbReference>
<dbReference type="Pfam" id="PF06560">
    <property type="entry name" value="GPI"/>
    <property type="match status" value="1"/>
</dbReference>
<organism evidence="8 9">
    <name type="scientific">Desulfocucumis palustris</name>
    <dbReference type="NCBI Taxonomy" id="1898651"/>
    <lineage>
        <taxon>Bacteria</taxon>
        <taxon>Bacillati</taxon>
        <taxon>Bacillota</taxon>
        <taxon>Clostridia</taxon>
        <taxon>Eubacteriales</taxon>
        <taxon>Desulfocucumaceae</taxon>
        <taxon>Desulfocucumis</taxon>
    </lineage>
</organism>
<dbReference type="CDD" id="cd02218">
    <property type="entry name" value="cupin_PGI"/>
    <property type="match status" value="1"/>
</dbReference>
<dbReference type="GO" id="GO:0006096">
    <property type="term" value="P:glycolytic process"/>
    <property type="evidence" value="ECO:0007669"/>
    <property type="project" value="UniProtKB-UniPathway"/>
</dbReference>
<comment type="similarity">
    <text evidence="2">Belongs to the archaeal-type GPI family.</text>
</comment>
<dbReference type="EC" id="5.3.1.9" evidence="3"/>
<dbReference type="AlphaFoldDB" id="A0A2L2XDN5"/>
<feature type="domain" description="Glucose-6-phosphate isomerase prokaryote" evidence="7">
    <location>
        <begin position="28"/>
        <end position="169"/>
    </location>
</feature>
<dbReference type="EMBL" id="BFAV01000130">
    <property type="protein sequence ID" value="GBF34270.1"/>
    <property type="molecule type" value="Genomic_DNA"/>
</dbReference>
<dbReference type="Proteomes" id="UP000239549">
    <property type="component" value="Unassembled WGS sequence"/>
</dbReference>
<dbReference type="OrthoDB" id="5592106at2"/>
<reference evidence="9" key="1">
    <citation type="submission" date="2018-02" db="EMBL/GenBank/DDBJ databases">
        <title>Genome sequence of Desulfocucumis palustris strain NAW-5.</title>
        <authorList>
            <person name="Watanabe M."/>
            <person name="Kojima H."/>
            <person name="Fukui M."/>
        </authorList>
    </citation>
    <scope>NUCLEOTIDE SEQUENCE [LARGE SCALE GENOMIC DNA]</scope>
    <source>
        <strain evidence="9">NAW-5</strain>
    </source>
</reference>
<evidence type="ECO:0000256" key="1">
    <source>
        <dbReference type="ARBA" id="ARBA00004926"/>
    </source>
</evidence>